<accession>I0UX29</accession>
<sequence>MTDLAVEPDLPPAESADGRSIRIHNPADGTLVGDVAMATREEAASAVAAARAVFPAWAATPAEERAAALRSAADALADRADDLAEINEAETGRPAAQAREGVLAGVATLRQYAELGPLHRGRTLLGQPSATDLMVPEPRGVVVVLTPWNDPVAVACGLVGAALVTGNTVVAKPSERCPHTGALLGEVLRPHFPENVVRHLAGDGTVGSWLAGHGDVNVIAHVGSTATGRSLAEAAARTGAKALLENGGNDPLVIDGDVDPEWAAEQAATGAFTNSGQICVAVERIFVHRAVAEPFVTALTAAAERAGLLPLVDLRHRKAVHEHVAQAVEAGARLRAGGVVPDGPGSLYPATVLTGCEPAMRVMREETFGPVAPVCVVDEFAEGLALARDDAYGLAATVLTRSMTHAQQAWRALPVGTVKVNAVFGGAPGGAAHPRGASGHGYGYGPELLDELTAMKVVHVEPAP</sequence>
<gene>
    <name evidence="4" type="ORF">SacxiDRAFT_0150</name>
</gene>
<dbReference type="InterPro" id="IPR016161">
    <property type="entry name" value="Ald_DH/histidinol_DH"/>
</dbReference>
<dbReference type="OrthoDB" id="6882680at2"/>
<dbReference type="SUPFAM" id="SSF53720">
    <property type="entry name" value="ALDH-like"/>
    <property type="match status" value="1"/>
</dbReference>
<evidence type="ECO:0000256" key="2">
    <source>
        <dbReference type="SAM" id="MobiDB-lite"/>
    </source>
</evidence>
<dbReference type="GO" id="GO:0016620">
    <property type="term" value="F:oxidoreductase activity, acting on the aldehyde or oxo group of donors, NAD or NADP as acceptor"/>
    <property type="evidence" value="ECO:0007669"/>
    <property type="project" value="InterPro"/>
</dbReference>
<keyword evidence="5" id="KW-1185">Reference proteome</keyword>
<dbReference type="EMBL" id="JH636049">
    <property type="protein sequence ID" value="EID52432.1"/>
    <property type="molecule type" value="Genomic_DNA"/>
</dbReference>
<organism evidence="4 5">
    <name type="scientific">Saccharomonospora xinjiangensis XJ-54</name>
    <dbReference type="NCBI Taxonomy" id="882086"/>
    <lineage>
        <taxon>Bacteria</taxon>
        <taxon>Bacillati</taxon>
        <taxon>Actinomycetota</taxon>
        <taxon>Actinomycetes</taxon>
        <taxon>Pseudonocardiales</taxon>
        <taxon>Pseudonocardiaceae</taxon>
        <taxon>Saccharomonospora</taxon>
    </lineage>
</organism>
<dbReference type="InterPro" id="IPR015590">
    <property type="entry name" value="Aldehyde_DH_dom"/>
</dbReference>
<dbReference type="STRING" id="882086.SacxiDRAFT_0150"/>
<feature type="domain" description="Aldehyde dehydrogenase" evidence="3">
    <location>
        <begin position="16"/>
        <end position="458"/>
    </location>
</feature>
<dbReference type="Gene3D" id="3.40.309.10">
    <property type="entry name" value="Aldehyde Dehydrogenase, Chain A, domain 2"/>
    <property type="match status" value="1"/>
</dbReference>
<evidence type="ECO:0000259" key="3">
    <source>
        <dbReference type="Pfam" id="PF00171"/>
    </source>
</evidence>
<proteinExistence type="predicted"/>
<dbReference type="InterPro" id="IPR016162">
    <property type="entry name" value="Ald_DH_N"/>
</dbReference>
<evidence type="ECO:0000256" key="1">
    <source>
        <dbReference type="ARBA" id="ARBA00023002"/>
    </source>
</evidence>
<evidence type="ECO:0000313" key="5">
    <source>
        <dbReference type="Proteomes" id="UP000004691"/>
    </source>
</evidence>
<dbReference type="Gene3D" id="3.40.605.10">
    <property type="entry name" value="Aldehyde Dehydrogenase, Chain A, domain 1"/>
    <property type="match status" value="1"/>
</dbReference>
<dbReference type="InterPro" id="IPR016160">
    <property type="entry name" value="Ald_DH_CS_CYS"/>
</dbReference>
<evidence type="ECO:0000313" key="4">
    <source>
        <dbReference type="EMBL" id="EID52432.1"/>
    </source>
</evidence>
<dbReference type="PROSITE" id="PS00070">
    <property type="entry name" value="ALDEHYDE_DEHYDR_CYS"/>
    <property type="match status" value="1"/>
</dbReference>
<dbReference type="PANTHER" id="PTHR11699">
    <property type="entry name" value="ALDEHYDE DEHYDROGENASE-RELATED"/>
    <property type="match status" value="1"/>
</dbReference>
<dbReference type="RefSeq" id="WP_006236531.1">
    <property type="nucleotide sequence ID" value="NZ_JH636049.1"/>
</dbReference>
<dbReference type="Proteomes" id="UP000004691">
    <property type="component" value="Unassembled WGS sequence"/>
</dbReference>
<reference evidence="4 5" key="1">
    <citation type="submission" date="2012-01" db="EMBL/GenBank/DDBJ databases">
        <title>Improved High-Quality Draft sequence of Saccharomonospora xinjiangensis XJ-54.</title>
        <authorList>
            <consortium name="US DOE Joint Genome Institute"/>
            <person name="Lucas S."/>
            <person name="Han J."/>
            <person name="Lapidus A."/>
            <person name="Cheng J.-F."/>
            <person name="Goodwin L."/>
            <person name="Pitluck S."/>
            <person name="Peters L."/>
            <person name="Mikhailova N."/>
            <person name="Teshima H."/>
            <person name="Detter J.C."/>
            <person name="Han C."/>
            <person name="Tapia R."/>
            <person name="Land M."/>
            <person name="Hauser L."/>
            <person name="Kyrpides N."/>
            <person name="Ivanova N."/>
            <person name="Pagani I."/>
            <person name="Brambilla E.-M."/>
            <person name="Klenk H.-P."/>
            <person name="Woyke T."/>
        </authorList>
    </citation>
    <scope>NUCLEOTIDE SEQUENCE [LARGE SCALE GENOMIC DNA]</scope>
    <source>
        <strain evidence="4 5">XJ-54</strain>
    </source>
</reference>
<dbReference type="HOGENOM" id="CLU_005391_0_0_11"/>
<dbReference type="InterPro" id="IPR016163">
    <property type="entry name" value="Ald_DH_C"/>
</dbReference>
<protein>
    <submittedName>
        <fullName evidence="4">NAD-dependent aldehyde dehydrogenase</fullName>
    </submittedName>
</protein>
<keyword evidence="1" id="KW-0560">Oxidoreductase</keyword>
<dbReference type="AlphaFoldDB" id="I0UX29"/>
<dbReference type="CDD" id="cd07078">
    <property type="entry name" value="ALDH"/>
    <property type="match status" value="1"/>
</dbReference>
<name>I0UX29_9PSEU</name>
<feature type="region of interest" description="Disordered" evidence="2">
    <location>
        <begin position="1"/>
        <end position="20"/>
    </location>
</feature>
<dbReference type="Pfam" id="PF00171">
    <property type="entry name" value="Aldedh"/>
    <property type="match status" value="1"/>
</dbReference>
<dbReference type="eggNOG" id="COG1012">
    <property type="taxonomic scope" value="Bacteria"/>
</dbReference>